<dbReference type="FunFam" id="3.20.20.10:FF:000005">
    <property type="entry name" value="Ornithine decarboxylase"/>
    <property type="match status" value="1"/>
</dbReference>
<gene>
    <name evidence="13" type="ORF">CEUTPL_LOCUS7623</name>
</gene>
<dbReference type="InterPro" id="IPR000183">
    <property type="entry name" value="Orn/DAP/Arg_de-COase"/>
</dbReference>
<keyword evidence="4" id="KW-0620">Polyamine biosynthesis</keyword>
<dbReference type="PRINTS" id="PR01182">
    <property type="entry name" value="ORNDCRBXLASE"/>
</dbReference>
<dbReference type="InterPro" id="IPR022653">
    <property type="entry name" value="De-COase2_pyr-phos_BS"/>
</dbReference>
<dbReference type="InterPro" id="IPR022644">
    <property type="entry name" value="De-COase2_N"/>
</dbReference>
<comment type="cofactor">
    <cofactor evidence="1 11">
        <name>pyridoxal 5'-phosphate</name>
        <dbReference type="ChEBI" id="CHEBI:597326"/>
    </cofactor>
</comment>
<comment type="subunit">
    <text evidence="9">Homodimer. Only the dimer is catalytically active, as the active sites are constructed of residues from both monomers.</text>
</comment>
<dbReference type="SUPFAM" id="SSF50621">
    <property type="entry name" value="Alanine racemase C-terminal domain-like"/>
    <property type="match status" value="1"/>
</dbReference>
<dbReference type="SUPFAM" id="SSF51419">
    <property type="entry name" value="PLP-binding barrel"/>
    <property type="match status" value="1"/>
</dbReference>
<dbReference type="GO" id="GO:0033387">
    <property type="term" value="P:putrescine biosynthetic process from arginine, via ornithine"/>
    <property type="evidence" value="ECO:0007669"/>
    <property type="project" value="TreeGrafter"/>
</dbReference>
<feature type="domain" description="Orn/DAP/Arg decarboxylase 2 N-terminal" evidence="12">
    <location>
        <begin position="39"/>
        <end position="272"/>
    </location>
</feature>
<protein>
    <recommendedName>
        <fullName evidence="7">ornithine decarboxylase</fullName>
        <ecNumber evidence="7">4.1.1.17</ecNumber>
    </recommendedName>
</protein>
<evidence type="ECO:0000313" key="14">
    <source>
        <dbReference type="Proteomes" id="UP001152799"/>
    </source>
</evidence>
<comment type="pathway">
    <text evidence="6">Amine and polyamine biosynthesis; putrescine biosynthesis via L-ornithine pathway; putrescine from L-ornithine: step 1/1.</text>
</comment>
<name>A0A9N9QIW3_9CUCU</name>
<dbReference type="Gene3D" id="2.40.37.10">
    <property type="entry name" value="Lyase, Ornithine Decarboxylase, Chain A, domain 1"/>
    <property type="match status" value="1"/>
</dbReference>
<proteinExistence type="inferred from homology"/>
<dbReference type="EC" id="4.1.1.17" evidence="7"/>
<organism evidence="13 14">
    <name type="scientific">Ceutorhynchus assimilis</name>
    <name type="common">cabbage seed weevil</name>
    <dbReference type="NCBI Taxonomy" id="467358"/>
    <lineage>
        <taxon>Eukaryota</taxon>
        <taxon>Metazoa</taxon>
        <taxon>Ecdysozoa</taxon>
        <taxon>Arthropoda</taxon>
        <taxon>Hexapoda</taxon>
        <taxon>Insecta</taxon>
        <taxon>Pterygota</taxon>
        <taxon>Neoptera</taxon>
        <taxon>Endopterygota</taxon>
        <taxon>Coleoptera</taxon>
        <taxon>Polyphaga</taxon>
        <taxon>Cucujiformia</taxon>
        <taxon>Curculionidae</taxon>
        <taxon>Ceutorhynchinae</taxon>
        <taxon>Ceutorhynchus</taxon>
    </lineage>
</organism>
<evidence type="ECO:0000259" key="12">
    <source>
        <dbReference type="Pfam" id="PF02784"/>
    </source>
</evidence>
<dbReference type="InterPro" id="IPR029066">
    <property type="entry name" value="PLP-binding_barrel"/>
</dbReference>
<dbReference type="FunFam" id="2.40.37.10:FF:000005">
    <property type="entry name" value="Ornithine decarboxylase"/>
    <property type="match status" value="1"/>
</dbReference>
<dbReference type="EMBL" id="OU892280">
    <property type="protein sequence ID" value="CAG9767056.1"/>
    <property type="molecule type" value="Genomic_DNA"/>
</dbReference>
<evidence type="ECO:0000313" key="13">
    <source>
        <dbReference type="EMBL" id="CAG9767056.1"/>
    </source>
</evidence>
<dbReference type="Gene3D" id="3.20.20.10">
    <property type="entry name" value="Alanine racemase"/>
    <property type="match status" value="1"/>
</dbReference>
<evidence type="ECO:0000256" key="4">
    <source>
        <dbReference type="ARBA" id="ARBA00023115"/>
    </source>
</evidence>
<dbReference type="PRINTS" id="PR01179">
    <property type="entry name" value="ODADCRBXLASE"/>
</dbReference>
<keyword evidence="5" id="KW-0456">Lyase</keyword>
<evidence type="ECO:0000256" key="11">
    <source>
        <dbReference type="PIRSR" id="PIRSR600183-50"/>
    </source>
</evidence>
<evidence type="ECO:0000256" key="8">
    <source>
        <dbReference type="ARBA" id="ARBA00037173"/>
    </source>
</evidence>
<dbReference type="InterPro" id="IPR009006">
    <property type="entry name" value="Ala_racemase/Decarboxylase_C"/>
</dbReference>
<evidence type="ECO:0000256" key="3">
    <source>
        <dbReference type="ARBA" id="ARBA00022898"/>
    </source>
</evidence>
<dbReference type="CDD" id="cd00622">
    <property type="entry name" value="PLPDE_III_ODC"/>
    <property type="match status" value="1"/>
</dbReference>
<reference evidence="13" key="1">
    <citation type="submission" date="2022-01" db="EMBL/GenBank/DDBJ databases">
        <authorList>
            <person name="King R."/>
        </authorList>
    </citation>
    <scope>NUCLEOTIDE SEQUENCE</scope>
</reference>
<feature type="modified residue" description="N6-(pyridoxal phosphate)lysine" evidence="11">
    <location>
        <position position="62"/>
    </location>
</feature>
<evidence type="ECO:0000256" key="1">
    <source>
        <dbReference type="ARBA" id="ARBA00001933"/>
    </source>
</evidence>
<dbReference type="InterPro" id="IPR002433">
    <property type="entry name" value="Orn_de-COase"/>
</dbReference>
<evidence type="ECO:0000256" key="5">
    <source>
        <dbReference type="ARBA" id="ARBA00023239"/>
    </source>
</evidence>
<comment type="function">
    <text evidence="8">Catalyzes the first and rate-limiting step of polyamine biosynthesis that converts ornithine into putrescine, which is the precursor for the polyamines, spermidine and spermine. Polyamines are essential for cell proliferation and are implicated in cellular processes, ranging from DNA replication to apoptosis.</text>
</comment>
<keyword evidence="3 11" id="KW-0663">Pyridoxal phosphate</keyword>
<feature type="active site" description="Proton donor" evidence="11">
    <location>
        <position position="346"/>
    </location>
</feature>
<dbReference type="PANTHER" id="PTHR11482">
    <property type="entry name" value="ARGININE/DIAMINOPIMELATE/ORNITHINE DECARBOXYLASE"/>
    <property type="match status" value="1"/>
</dbReference>
<comment type="similarity">
    <text evidence="2">Belongs to the Orn/Lys/Arg decarboxylase class-II family.</text>
</comment>
<dbReference type="PANTHER" id="PTHR11482:SF6">
    <property type="entry name" value="ORNITHINE DECARBOXYLASE 1-RELATED"/>
    <property type="match status" value="1"/>
</dbReference>
<keyword evidence="14" id="KW-1185">Reference proteome</keyword>
<sequence>MKLQSGLEDFEKNPQIWSLIEQISSDECQDEAFYLCNIDEIIEKHRVWTSELPKVAPHYAVKCNDDIVILKVLASLGACFDCASQAEISKVVSIGVTPDRIVFANPAKPISHIRYAASVGVSDMTFDSESELYKIRNVYPHARLIIRIRVDAVDAQCPLGNKFGCDPIVAAPRLLRLAESLNLNVIGISFHVGSGCREPAVFRRAIKSTRDLYDYSKTLGFDFSVLDIGGGYPGVRGSSINEIANIVNNSLDEYFNDVKIRVIAEPGRFYVASAYTLTCNIHSIKNIYEEDDKGNITETHRMYYIDDGVYGSFNCILYDHQLVKPIPLVENLEANKISSSIWGPTCDGLDQVIEEIILPEMNIGECIVFEDMGAYTLPVASPFNGFPVPKVYYVFTSGAWSDLKETLALPSNIVKIIEESNIKQNQYNPERKTSTIFVDSAALKSILVGST</sequence>
<dbReference type="PROSITE" id="PS00878">
    <property type="entry name" value="ODR_DC_2_1"/>
    <property type="match status" value="1"/>
</dbReference>
<dbReference type="Pfam" id="PF02784">
    <property type="entry name" value="Orn_Arg_deC_N"/>
    <property type="match status" value="1"/>
</dbReference>
<evidence type="ECO:0000256" key="9">
    <source>
        <dbReference type="ARBA" id="ARBA00046672"/>
    </source>
</evidence>
<evidence type="ECO:0000256" key="2">
    <source>
        <dbReference type="ARBA" id="ARBA00008872"/>
    </source>
</evidence>
<evidence type="ECO:0000256" key="7">
    <source>
        <dbReference type="ARBA" id="ARBA00034138"/>
    </source>
</evidence>
<dbReference type="Proteomes" id="UP001152799">
    <property type="component" value="Chromosome 4"/>
</dbReference>
<dbReference type="OrthoDB" id="5034579at2759"/>
<evidence type="ECO:0000256" key="6">
    <source>
        <dbReference type="ARBA" id="ARBA00034115"/>
    </source>
</evidence>
<dbReference type="AlphaFoldDB" id="A0A9N9QIW3"/>
<dbReference type="GO" id="GO:0005737">
    <property type="term" value="C:cytoplasm"/>
    <property type="evidence" value="ECO:0007669"/>
    <property type="project" value="TreeGrafter"/>
</dbReference>
<comment type="catalytic activity">
    <reaction evidence="10">
        <text>L-ornithine + H(+) = putrescine + CO2</text>
        <dbReference type="Rhea" id="RHEA:22964"/>
        <dbReference type="ChEBI" id="CHEBI:15378"/>
        <dbReference type="ChEBI" id="CHEBI:16526"/>
        <dbReference type="ChEBI" id="CHEBI:46911"/>
        <dbReference type="ChEBI" id="CHEBI:326268"/>
        <dbReference type="EC" id="4.1.1.17"/>
    </reaction>
</comment>
<dbReference type="GO" id="GO:0004586">
    <property type="term" value="F:ornithine decarboxylase activity"/>
    <property type="evidence" value="ECO:0007669"/>
    <property type="project" value="UniProtKB-EC"/>
</dbReference>
<evidence type="ECO:0000256" key="10">
    <source>
        <dbReference type="ARBA" id="ARBA00049127"/>
    </source>
</evidence>
<accession>A0A9N9QIW3</accession>